<dbReference type="InterPro" id="IPR000210">
    <property type="entry name" value="BTB/POZ_dom"/>
</dbReference>
<dbReference type="SUPFAM" id="SSF54695">
    <property type="entry name" value="POZ domain"/>
    <property type="match status" value="1"/>
</dbReference>
<dbReference type="AlphaFoldDB" id="A0AAN4ZME9"/>
<evidence type="ECO:0000313" key="5">
    <source>
        <dbReference type="Proteomes" id="UP001328107"/>
    </source>
</evidence>
<dbReference type="InterPro" id="IPR011333">
    <property type="entry name" value="SKP1/BTB/POZ_sf"/>
</dbReference>
<evidence type="ECO:0000256" key="1">
    <source>
        <dbReference type="ARBA" id="ARBA00022441"/>
    </source>
</evidence>
<dbReference type="PANTHER" id="PTHR24412:SF497">
    <property type="entry name" value="KELCH-LIKE PROTEIN 18"/>
    <property type="match status" value="1"/>
</dbReference>
<reference evidence="5" key="1">
    <citation type="submission" date="2022-10" db="EMBL/GenBank/DDBJ databases">
        <title>Genome assembly of Pristionchus species.</title>
        <authorList>
            <person name="Yoshida K."/>
            <person name="Sommer R.J."/>
        </authorList>
    </citation>
    <scope>NUCLEOTIDE SEQUENCE [LARGE SCALE GENOMIC DNA]</scope>
    <source>
        <strain evidence="5">RS5460</strain>
    </source>
</reference>
<proteinExistence type="predicted"/>
<keyword evidence="5" id="KW-1185">Reference proteome</keyword>
<feature type="non-terminal residue" evidence="4">
    <location>
        <position position="96"/>
    </location>
</feature>
<keyword evidence="2" id="KW-0677">Repeat</keyword>
<evidence type="ECO:0000313" key="4">
    <source>
        <dbReference type="EMBL" id="GMR41158.1"/>
    </source>
</evidence>
<dbReference type="EMBL" id="BTRK01000003">
    <property type="protein sequence ID" value="GMR41158.1"/>
    <property type="molecule type" value="Genomic_DNA"/>
</dbReference>
<comment type="caution">
    <text evidence="4">The sequence shown here is derived from an EMBL/GenBank/DDBJ whole genome shotgun (WGS) entry which is preliminary data.</text>
</comment>
<dbReference type="PROSITE" id="PS50097">
    <property type="entry name" value="BTB"/>
    <property type="match status" value="1"/>
</dbReference>
<sequence length="96" mass="11007">QRNDRSMCDVTVKIGNNRYYAHKEVLIDRIPFFRALFDSEMVECESGESDLSTIFTDIDCSIFVMLLDYVYTGLLTIDVTNVQDLMMSANFLAMVS</sequence>
<dbReference type="Pfam" id="PF00651">
    <property type="entry name" value="BTB"/>
    <property type="match status" value="1"/>
</dbReference>
<dbReference type="Proteomes" id="UP001328107">
    <property type="component" value="Unassembled WGS sequence"/>
</dbReference>
<protein>
    <recommendedName>
        <fullName evidence="3">BTB domain-containing protein</fullName>
    </recommendedName>
</protein>
<organism evidence="4 5">
    <name type="scientific">Pristionchus mayeri</name>
    <dbReference type="NCBI Taxonomy" id="1317129"/>
    <lineage>
        <taxon>Eukaryota</taxon>
        <taxon>Metazoa</taxon>
        <taxon>Ecdysozoa</taxon>
        <taxon>Nematoda</taxon>
        <taxon>Chromadorea</taxon>
        <taxon>Rhabditida</taxon>
        <taxon>Rhabditina</taxon>
        <taxon>Diplogasteromorpha</taxon>
        <taxon>Diplogasteroidea</taxon>
        <taxon>Neodiplogasteridae</taxon>
        <taxon>Pristionchus</taxon>
    </lineage>
</organism>
<accession>A0AAN4ZME9</accession>
<feature type="non-terminal residue" evidence="4">
    <location>
        <position position="1"/>
    </location>
</feature>
<evidence type="ECO:0000259" key="3">
    <source>
        <dbReference type="PROSITE" id="PS50097"/>
    </source>
</evidence>
<feature type="domain" description="BTB" evidence="3">
    <location>
        <begin position="8"/>
        <end position="79"/>
    </location>
</feature>
<evidence type="ECO:0000256" key="2">
    <source>
        <dbReference type="ARBA" id="ARBA00022737"/>
    </source>
</evidence>
<name>A0AAN4ZME9_9BILA</name>
<dbReference type="Gene3D" id="3.30.710.10">
    <property type="entry name" value="Potassium Channel Kv1.1, Chain A"/>
    <property type="match status" value="1"/>
</dbReference>
<dbReference type="PANTHER" id="PTHR24412">
    <property type="entry name" value="KELCH PROTEIN"/>
    <property type="match status" value="1"/>
</dbReference>
<dbReference type="SMART" id="SM00225">
    <property type="entry name" value="BTB"/>
    <property type="match status" value="1"/>
</dbReference>
<keyword evidence="1" id="KW-0880">Kelch repeat</keyword>
<gene>
    <name evidence="4" type="ORF">PMAYCL1PPCAC_11353</name>
</gene>